<feature type="compositionally biased region" description="Polar residues" evidence="1">
    <location>
        <begin position="81"/>
        <end position="97"/>
    </location>
</feature>
<dbReference type="GO" id="GO:0030141">
    <property type="term" value="C:secretory granule"/>
    <property type="evidence" value="ECO:0000318"/>
    <property type="project" value="GO_Central"/>
</dbReference>
<dbReference type="OrthoDB" id="6500899at2759"/>
<organism>
    <name type="scientific">Ixodes scapularis</name>
    <name type="common">Black-legged tick</name>
    <name type="synonym">Deer tick</name>
    <dbReference type="NCBI Taxonomy" id="6945"/>
    <lineage>
        <taxon>Eukaryota</taxon>
        <taxon>Metazoa</taxon>
        <taxon>Ecdysozoa</taxon>
        <taxon>Arthropoda</taxon>
        <taxon>Chelicerata</taxon>
        <taxon>Arachnida</taxon>
        <taxon>Acari</taxon>
        <taxon>Parasitiformes</taxon>
        <taxon>Ixodida</taxon>
        <taxon>Ixodoidea</taxon>
        <taxon>Ixodidae</taxon>
        <taxon>Ixodinae</taxon>
        <taxon>Ixodes</taxon>
    </lineage>
</organism>
<accession>B7PL71</accession>
<dbReference type="STRING" id="6945.B7PL71"/>
<dbReference type="HOGENOM" id="CLU_1200985_0_0_1"/>
<dbReference type="EMBL" id="DS738229">
    <property type="protein sequence ID" value="EEC07343.1"/>
    <property type="molecule type" value="Genomic_DNA"/>
</dbReference>
<evidence type="ECO:0008006" key="5">
    <source>
        <dbReference type="Google" id="ProtNLM"/>
    </source>
</evidence>
<dbReference type="InParanoid" id="B7PL71"/>
<dbReference type="PANTHER" id="PTHR15208">
    <property type="entry name" value="RECEPTOR-BINDING CANCER ANTIGEN EXPRESSED ON SISO CELLS CANCER ASSOCIATED SURFACE ANTIGEN RCAS1 ESTROGEN RECEPTOR-BINDING FRAGMENT- ASSOCIATED GENE 9 PROTEIN"/>
    <property type="match status" value="1"/>
</dbReference>
<feature type="region of interest" description="Disordered" evidence="1">
    <location>
        <begin position="74"/>
        <end position="126"/>
    </location>
</feature>
<feature type="region of interest" description="Disordered" evidence="1">
    <location>
        <begin position="198"/>
        <end position="231"/>
    </location>
</feature>
<dbReference type="Proteomes" id="UP000001555">
    <property type="component" value="Unassembled WGS sequence"/>
</dbReference>
<dbReference type="InterPro" id="IPR017025">
    <property type="entry name" value="Cancer-assoc_antigen_RCAS1"/>
</dbReference>
<keyword evidence="4" id="KW-1185">Reference proteome</keyword>
<dbReference type="EnsemblMetazoa" id="ISCW006357-RA">
    <property type="protein sequence ID" value="ISCW006357-PA"/>
    <property type="gene ID" value="ISCW006357"/>
</dbReference>
<dbReference type="PANTHER" id="PTHR15208:SF2">
    <property type="entry name" value="RECEPTOR-BINDING CANCER ANTIGEN EXPRESSED ON SISO CELLS"/>
    <property type="match status" value="1"/>
</dbReference>
<evidence type="ECO:0000313" key="4">
    <source>
        <dbReference type="Proteomes" id="UP000001555"/>
    </source>
</evidence>
<dbReference type="VEuPathDB" id="VectorBase:ISCW006357"/>
<dbReference type="PaxDb" id="6945-B7PL71"/>
<reference evidence="2 4" key="1">
    <citation type="submission" date="2008-03" db="EMBL/GenBank/DDBJ databases">
        <title>Annotation of Ixodes scapularis.</title>
        <authorList>
            <consortium name="Ixodes scapularis Genome Project Consortium"/>
            <person name="Caler E."/>
            <person name="Hannick L.I."/>
            <person name="Bidwell S."/>
            <person name="Joardar V."/>
            <person name="Thiagarajan M."/>
            <person name="Amedeo P."/>
            <person name="Galinsky K.J."/>
            <person name="Schobel S."/>
            <person name="Inman J."/>
            <person name="Hostetler J."/>
            <person name="Miller J."/>
            <person name="Hammond M."/>
            <person name="Megy K."/>
            <person name="Lawson D."/>
            <person name="Kodira C."/>
            <person name="Sutton G."/>
            <person name="Meyer J."/>
            <person name="Hill C.A."/>
            <person name="Birren B."/>
            <person name="Nene V."/>
            <person name="Collins F."/>
            <person name="Alarcon-Chaidez F."/>
            <person name="Wikel S."/>
            <person name="Strausberg R."/>
        </authorList>
    </citation>
    <scope>NUCLEOTIDE SEQUENCE [LARGE SCALE GENOMIC DNA]</scope>
    <source>
        <strain evidence="4">Wikel</strain>
        <strain evidence="2">Wikel colony</strain>
    </source>
</reference>
<dbReference type="VEuPathDB" id="VectorBase:ISCP_012036"/>
<proteinExistence type="predicted"/>
<evidence type="ECO:0000313" key="2">
    <source>
        <dbReference type="EMBL" id="EEC07343.1"/>
    </source>
</evidence>
<protein>
    <recommendedName>
        <fullName evidence="5">Receptor-binding cancer antigen</fullName>
    </recommendedName>
</protein>
<sequence length="231" mass="25878">MVNFAKAIAVKVWRLVLGFFGVVRRAFCCFRRRRRASDVGLPVSVSDHGISIAQTKPDDFQNWGSWNEEDGPTSVMVDVSGSLSAQPGASSQRSANGSVPRPSLTRSGSGDSQRDPEDDMDFFKDMTPRVVRQKKYVPRVDDSLPHEGLSSRLKFDAKAGIRQGSELGVLEDEVDTNTWEDLAELEDSAELTSAIREKRQAERERRMAEHQRKKQEKELRRASAGTRVRIG</sequence>
<feature type="compositionally biased region" description="Basic and acidic residues" evidence="1">
    <location>
        <begin position="198"/>
        <end position="221"/>
    </location>
</feature>
<reference evidence="3" key="2">
    <citation type="submission" date="2020-05" db="UniProtKB">
        <authorList>
            <consortium name="EnsemblMetazoa"/>
        </authorList>
    </citation>
    <scope>IDENTIFICATION</scope>
    <source>
        <strain evidence="3">wikel</strain>
    </source>
</reference>
<evidence type="ECO:0000256" key="1">
    <source>
        <dbReference type="SAM" id="MobiDB-lite"/>
    </source>
</evidence>
<dbReference type="EMBL" id="ABJB010005252">
    <property type="status" value="NOT_ANNOTATED_CDS"/>
    <property type="molecule type" value="Genomic_DNA"/>
</dbReference>
<dbReference type="FunCoup" id="B7PL71">
    <property type="interactions" value="41"/>
</dbReference>
<dbReference type="AlphaFoldDB" id="B7PL71"/>
<dbReference type="PIRSF" id="PIRSF034247">
    <property type="entry name" value="RCAS1"/>
    <property type="match status" value="1"/>
</dbReference>
<gene>
    <name evidence="2" type="ORF">IscW_ISCW006357</name>
</gene>
<name>B7PL71_IXOSC</name>
<evidence type="ECO:0000313" key="3">
    <source>
        <dbReference type="EnsemblMetazoa" id="ISCW006357-PA"/>
    </source>
</evidence>